<dbReference type="AlphaFoldDB" id="A0A4R6TDR4"/>
<keyword evidence="1" id="KW-0472">Membrane</keyword>
<organism evidence="2 3">
    <name type="scientific">Tenacibaculum caenipelagi</name>
    <dbReference type="NCBI Taxonomy" id="1325435"/>
    <lineage>
        <taxon>Bacteria</taxon>
        <taxon>Pseudomonadati</taxon>
        <taxon>Bacteroidota</taxon>
        <taxon>Flavobacteriia</taxon>
        <taxon>Flavobacteriales</taxon>
        <taxon>Flavobacteriaceae</taxon>
        <taxon>Tenacibaculum</taxon>
    </lineage>
</organism>
<keyword evidence="1" id="KW-0812">Transmembrane</keyword>
<proteinExistence type="predicted"/>
<dbReference type="RefSeq" id="WP_133535607.1">
    <property type="nucleotide sequence ID" value="NZ_SNYH01000003.1"/>
</dbReference>
<dbReference type="Proteomes" id="UP000295390">
    <property type="component" value="Unassembled WGS sequence"/>
</dbReference>
<evidence type="ECO:0000313" key="3">
    <source>
        <dbReference type="Proteomes" id="UP000295390"/>
    </source>
</evidence>
<evidence type="ECO:0000256" key="1">
    <source>
        <dbReference type="SAM" id="Phobius"/>
    </source>
</evidence>
<name>A0A4R6TDR4_9FLAO</name>
<keyword evidence="1" id="KW-1133">Transmembrane helix</keyword>
<comment type="caution">
    <text evidence="2">The sequence shown here is derived from an EMBL/GenBank/DDBJ whole genome shotgun (WGS) entry which is preliminary data.</text>
</comment>
<dbReference type="EMBL" id="SNYH01000003">
    <property type="protein sequence ID" value="TDQ27618.1"/>
    <property type="molecule type" value="Genomic_DNA"/>
</dbReference>
<keyword evidence="3" id="KW-1185">Reference proteome</keyword>
<dbReference type="OrthoDB" id="10008742at2"/>
<reference evidence="2 3" key="1">
    <citation type="submission" date="2019-03" db="EMBL/GenBank/DDBJ databases">
        <title>Genomic Encyclopedia of Type Strains, Phase III (KMG-III): the genomes of soil and plant-associated and newly described type strains.</title>
        <authorList>
            <person name="Whitman W."/>
        </authorList>
    </citation>
    <scope>NUCLEOTIDE SEQUENCE [LARGE SCALE GENOMIC DNA]</scope>
    <source>
        <strain evidence="2 3">CECT 8283</strain>
    </source>
</reference>
<gene>
    <name evidence="2" type="ORF">DFQ07_1469</name>
</gene>
<accession>A0A4R6TDR4</accession>
<sequence length="63" mass="7296">MTHINPLEIKIIMASIAAAIVTPTDNIIRFLIPIVSGIVWVFLQPYVIKVRDKIKEKRRRNIK</sequence>
<protein>
    <submittedName>
        <fullName evidence="2">Uncharacterized protein</fullName>
    </submittedName>
</protein>
<evidence type="ECO:0000313" key="2">
    <source>
        <dbReference type="EMBL" id="TDQ27618.1"/>
    </source>
</evidence>
<feature type="transmembrane region" description="Helical" evidence="1">
    <location>
        <begin position="30"/>
        <end position="48"/>
    </location>
</feature>